<evidence type="ECO:0000256" key="6">
    <source>
        <dbReference type="ARBA" id="ARBA00038076"/>
    </source>
</evidence>
<feature type="domain" description="MacB-like periplasmic core" evidence="9">
    <location>
        <begin position="485"/>
        <end position="655"/>
    </location>
</feature>
<feature type="transmembrane region" description="Helical" evidence="7">
    <location>
        <begin position="335"/>
        <end position="354"/>
    </location>
</feature>
<gene>
    <name evidence="10" type="ORF">SAMN04488509_10441</name>
</gene>
<keyword evidence="11" id="KW-1185">Reference proteome</keyword>
<evidence type="ECO:0000256" key="2">
    <source>
        <dbReference type="ARBA" id="ARBA00022475"/>
    </source>
</evidence>
<evidence type="ECO:0000256" key="5">
    <source>
        <dbReference type="ARBA" id="ARBA00023136"/>
    </source>
</evidence>
<evidence type="ECO:0000256" key="4">
    <source>
        <dbReference type="ARBA" id="ARBA00022989"/>
    </source>
</evidence>
<organism evidence="10 11">
    <name type="scientific">Aquimonas voraii</name>
    <dbReference type="NCBI Taxonomy" id="265719"/>
    <lineage>
        <taxon>Bacteria</taxon>
        <taxon>Pseudomonadati</taxon>
        <taxon>Pseudomonadota</taxon>
        <taxon>Gammaproteobacteria</taxon>
        <taxon>Lysobacterales</taxon>
        <taxon>Lysobacteraceae</taxon>
        <taxon>Aquimonas</taxon>
    </lineage>
</organism>
<dbReference type="RefSeq" id="WP_218121230.1">
    <property type="nucleotide sequence ID" value="NZ_FNAG01000004.1"/>
</dbReference>
<keyword evidence="2" id="KW-1003">Cell membrane</keyword>
<evidence type="ECO:0000313" key="10">
    <source>
        <dbReference type="EMBL" id="SDD58993.1"/>
    </source>
</evidence>
<keyword evidence="3 7" id="KW-0812">Transmembrane</keyword>
<dbReference type="InterPro" id="IPR003838">
    <property type="entry name" value="ABC3_permease_C"/>
</dbReference>
<dbReference type="Proteomes" id="UP000199603">
    <property type="component" value="Unassembled WGS sequence"/>
</dbReference>
<feature type="domain" description="ABC3 transporter permease C-terminal" evidence="8">
    <location>
        <begin position="693"/>
        <end position="803"/>
    </location>
</feature>
<sequence length="812" mass="83799">MASVLAEMLRQLPGAFGLAARRMLRRPLAALPSVAVIALTTLGLGLVLSLVQGVLLRPLPYAQPEQLVQVGWQSHPDQRNPMNLNEAAALFLRGQDVLFAAQSLYSEAGMQVAIGRGEAAHTAPAVRADAGFLATLGVAPQRGRAPSAQENAAGLPQALVSQALWQRHFGAVDAFAPSRIDIEGVPHEVLGVLPASFSFDPPVDLVLPWQAGGAGAQGHNVSVIARLKAGADLDSTQALLDARAADAIAGFGGASSPGVAPRMRLTDLKAAVVGEAGDLLLPLAAAVALLALMAAFNLANLQIAGLLARRAESAVRGALGAQRWMLWLPPVAESALQLALGFAFGVAGAYWLLPQLLAWLPVDLPRVAGLGLDFASFVWMGLSALLMLGLSLLIAMLGERISAQALRGQGRGSRRLGLQPLLVSAQVALSAVLLAGCLMAIGSLDRLLGEDAGFSVDGVHVVELVLPEAEFGNPSTAAERTARYLDGLAEALSSVPGVQAVASTSSPPLSRGLNNFVIARGTPAGEAGASVELRIVSPGYLDALGAQLMAGRDFSRGDAADTPKVAIVNRSYAEAFLPRGGEIGARLDMGGVEYEVVGISADLREQSLREAALPTVLLAQAQMDPGLQAAVNRWFGARLLVKGAEAAALEPALRAALRQVPGDAVLQRLRPLSDLQAAALANERLVSALLGGFAGLALSLAALGLYALLEHLRQQRERELAVRLALGARAGQNAQLLLGGNLKLTALGLAAGALGAWALARGIAHLLYGGDGVVAQSIGGALLAVLLLSLMAALIPLRATLRLAPANALRSD</sequence>
<proteinExistence type="inferred from homology"/>
<comment type="similarity">
    <text evidence="6">Belongs to the ABC-4 integral membrane protein family.</text>
</comment>
<dbReference type="EMBL" id="FNAG01000004">
    <property type="protein sequence ID" value="SDD58993.1"/>
    <property type="molecule type" value="Genomic_DNA"/>
</dbReference>
<dbReference type="InterPro" id="IPR050250">
    <property type="entry name" value="Macrolide_Exporter_MacB"/>
</dbReference>
<dbReference type="PANTHER" id="PTHR30572:SF4">
    <property type="entry name" value="ABC TRANSPORTER PERMEASE YTRF"/>
    <property type="match status" value="1"/>
</dbReference>
<dbReference type="GO" id="GO:0005886">
    <property type="term" value="C:plasma membrane"/>
    <property type="evidence" value="ECO:0007669"/>
    <property type="project" value="UniProtKB-SubCell"/>
</dbReference>
<feature type="transmembrane region" description="Helical" evidence="7">
    <location>
        <begin position="418"/>
        <end position="441"/>
    </location>
</feature>
<evidence type="ECO:0000256" key="7">
    <source>
        <dbReference type="SAM" id="Phobius"/>
    </source>
</evidence>
<feature type="transmembrane region" description="Helical" evidence="7">
    <location>
        <begin position="279"/>
        <end position="299"/>
    </location>
</feature>
<feature type="domain" description="ABC3 transporter permease C-terminal" evidence="8">
    <location>
        <begin position="286"/>
        <end position="395"/>
    </location>
</feature>
<dbReference type="AlphaFoldDB" id="A0A1G6VZY3"/>
<feature type="domain" description="MacB-like periplasmic core" evidence="9">
    <location>
        <begin position="37"/>
        <end position="241"/>
    </location>
</feature>
<evidence type="ECO:0000313" key="11">
    <source>
        <dbReference type="Proteomes" id="UP000199603"/>
    </source>
</evidence>
<accession>A0A1G6VZY3</accession>
<dbReference type="STRING" id="265719.SAMN04488509_10441"/>
<dbReference type="InterPro" id="IPR025857">
    <property type="entry name" value="MacB_PCD"/>
</dbReference>
<feature type="transmembrane region" description="Helical" evidence="7">
    <location>
        <begin position="774"/>
        <end position="795"/>
    </location>
</feature>
<keyword evidence="4 7" id="KW-1133">Transmembrane helix</keyword>
<feature type="transmembrane region" description="Helical" evidence="7">
    <location>
        <begin position="685"/>
        <end position="709"/>
    </location>
</feature>
<feature type="transmembrane region" description="Helical" evidence="7">
    <location>
        <begin position="374"/>
        <end position="397"/>
    </location>
</feature>
<feature type="transmembrane region" description="Helical" evidence="7">
    <location>
        <begin position="744"/>
        <end position="768"/>
    </location>
</feature>
<name>A0A1G6VZY3_9GAMM</name>
<evidence type="ECO:0000256" key="1">
    <source>
        <dbReference type="ARBA" id="ARBA00004651"/>
    </source>
</evidence>
<dbReference type="Pfam" id="PF12704">
    <property type="entry name" value="MacB_PCD"/>
    <property type="match status" value="2"/>
</dbReference>
<protein>
    <submittedName>
        <fullName evidence="10">Duplicated orphan permease</fullName>
    </submittedName>
</protein>
<evidence type="ECO:0000259" key="9">
    <source>
        <dbReference type="Pfam" id="PF12704"/>
    </source>
</evidence>
<dbReference type="Pfam" id="PF02687">
    <property type="entry name" value="FtsX"/>
    <property type="match status" value="2"/>
</dbReference>
<evidence type="ECO:0000259" key="8">
    <source>
        <dbReference type="Pfam" id="PF02687"/>
    </source>
</evidence>
<feature type="transmembrane region" description="Helical" evidence="7">
    <location>
        <begin position="28"/>
        <end position="51"/>
    </location>
</feature>
<dbReference type="GO" id="GO:0022857">
    <property type="term" value="F:transmembrane transporter activity"/>
    <property type="evidence" value="ECO:0007669"/>
    <property type="project" value="TreeGrafter"/>
</dbReference>
<reference evidence="10 11" key="1">
    <citation type="submission" date="2016-10" db="EMBL/GenBank/DDBJ databases">
        <authorList>
            <person name="de Groot N.N."/>
        </authorList>
    </citation>
    <scope>NUCLEOTIDE SEQUENCE [LARGE SCALE GENOMIC DNA]</scope>
    <source>
        <strain evidence="10 11">DSM 16957</strain>
    </source>
</reference>
<evidence type="ECO:0000256" key="3">
    <source>
        <dbReference type="ARBA" id="ARBA00022692"/>
    </source>
</evidence>
<keyword evidence="5 7" id="KW-0472">Membrane</keyword>
<comment type="subcellular location">
    <subcellularLocation>
        <location evidence="1">Cell membrane</location>
        <topology evidence="1">Multi-pass membrane protein</topology>
    </subcellularLocation>
</comment>
<dbReference type="PANTHER" id="PTHR30572">
    <property type="entry name" value="MEMBRANE COMPONENT OF TRANSPORTER-RELATED"/>
    <property type="match status" value="1"/>
</dbReference>